<reference evidence="1 2" key="1">
    <citation type="journal article" date="2019" name="Int. J. Syst. Evol. Microbiol.">
        <title>The Global Catalogue of Microorganisms (GCM) 10K type strain sequencing project: providing services to taxonomists for standard genome sequencing and annotation.</title>
        <authorList>
            <consortium name="The Broad Institute Genomics Platform"/>
            <consortium name="The Broad Institute Genome Sequencing Center for Infectious Disease"/>
            <person name="Wu L."/>
            <person name="Ma J."/>
        </authorList>
    </citation>
    <scope>NUCLEOTIDE SEQUENCE [LARGE SCALE GENOMIC DNA]</scope>
    <source>
        <strain evidence="1 2">JCM 15933</strain>
    </source>
</reference>
<comment type="caution">
    <text evidence="1">The sequence shown here is derived from an EMBL/GenBank/DDBJ whole genome shotgun (WGS) entry which is preliminary data.</text>
</comment>
<evidence type="ECO:0008006" key="3">
    <source>
        <dbReference type="Google" id="ProtNLM"/>
    </source>
</evidence>
<evidence type="ECO:0000313" key="2">
    <source>
        <dbReference type="Proteomes" id="UP001501470"/>
    </source>
</evidence>
<organism evidence="1 2">
    <name type="scientific">Dactylosporangium maewongense</name>
    <dbReference type="NCBI Taxonomy" id="634393"/>
    <lineage>
        <taxon>Bacteria</taxon>
        <taxon>Bacillati</taxon>
        <taxon>Actinomycetota</taxon>
        <taxon>Actinomycetes</taxon>
        <taxon>Micromonosporales</taxon>
        <taxon>Micromonosporaceae</taxon>
        <taxon>Dactylosporangium</taxon>
    </lineage>
</organism>
<dbReference type="InterPro" id="IPR036689">
    <property type="entry name" value="ESAT-6-like_sf"/>
</dbReference>
<dbReference type="Gene3D" id="1.10.287.1060">
    <property type="entry name" value="ESAT-6-like"/>
    <property type="match status" value="1"/>
</dbReference>
<dbReference type="EMBL" id="BAAAQD010000023">
    <property type="protein sequence ID" value="GAA1553906.1"/>
    <property type="molecule type" value="Genomic_DNA"/>
</dbReference>
<protein>
    <recommendedName>
        <fullName evidence="3">ESAT-6-like protein</fullName>
    </recommendedName>
</protein>
<accession>A0ABN2C777</accession>
<dbReference type="SUPFAM" id="SSF140453">
    <property type="entry name" value="EsxAB dimer-like"/>
    <property type="match status" value="1"/>
</dbReference>
<dbReference type="RefSeq" id="WP_344510099.1">
    <property type="nucleotide sequence ID" value="NZ_BAAAQD010000023.1"/>
</dbReference>
<dbReference type="Proteomes" id="UP001501470">
    <property type="component" value="Unassembled WGS sequence"/>
</dbReference>
<gene>
    <name evidence="1" type="ORF">GCM10009827_088340</name>
</gene>
<name>A0ABN2C777_9ACTN</name>
<proteinExistence type="predicted"/>
<evidence type="ECO:0000313" key="1">
    <source>
        <dbReference type="EMBL" id="GAA1553906.1"/>
    </source>
</evidence>
<sequence length="98" mass="10866">MALTPPDELDDLAAALDRHAGELDRVRDELRHAVHDTRGGWEGLVADRFRAHLDGRHRQQHLAHAADRLRDTARLARLAAEEQRDRLAAAQTGGTPAP</sequence>
<keyword evidence="2" id="KW-1185">Reference proteome</keyword>